<reference evidence="1" key="1">
    <citation type="journal article" date="2023" name="IScience">
        <title>Live-bearing cockroach genome reveals convergent evolutionary mechanisms linked to viviparity in insects and beyond.</title>
        <authorList>
            <person name="Fouks B."/>
            <person name="Harrison M.C."/>
            <person name="Mikhailova A.A."/>
            <person name="Marchal E."/>
            <person name="English S."/>
            <person name="Carruthers M."/>
            <person name="Jennings E.C."/>
            <person name="Chiamaka E.L."/>
            <person name="Frigard R.A."/>
            <person name="Pippel M."/>
            <person name="Attardo G.M."/>
            <person name="Benoit J.B."/>
            <person name="Bornberg-Bauer E."/>
            <person name="Tobe S.S."/>
        </authorList>
    </citation>
    <scope>NUCLEOTIDE SEQUENCE</scope>
    <source>
        <strain evidence="1">Stay&amp;Tobe</strain>
    </source>
</reference>
<dbReference type="Proteomes" id="UP001233999">
    <property type="component" value="Unassembled WGS sequence"/>
</dbReference>
<name>A0AAD7ZV67_DIPPU</name>
<sequence>ASVGTSSAVHYVEKLFSEFVIRKDLLHTFNVYEISHISCYMVQSRSSKRLSRHFVVKITQVGSHTACVFHSSPSPCHADHEILEKLATKITLLLSKPSRVEAKAIQDYINRNCMTSLSRTRLRKAIVKAVVEDINLMGRKYSHLMPGHRTLTGWSERQRWDIIYSRMLMACGIMSKHRNQWPEADLESMTRKTQNFNPLLSGTSSVRTRVIVLQNDLPSRAFVVQCTTELHKCLDIAGSIYGLSRFKKFNQNIALSSLFSLMANSSGAIPYSGVLFQARSDETSFRHLSQYSLWSSLNKRGTQRALTFRFVAISFTVIRLSSLMSASTLSLLQSVEAERISVSTLKSLVNINSRLFLFNKEFNDSALSKRNIDVCHFGNTTCGHMIEAMTPQNGNVV</sequence>
<reference evidence="1" key="2">
    <citation type="submission" date="2023-05" db="EMBL/GenBank/DDBJ databases">
        <authorList>
            <person name="Fouks B."/>
        </authorList>
    </citation>
    <scope>NUCLEOTIDE SEQUENCE</scope>
    <source>
        <strain evidence="1">Stay&amp;Tobe</strain>
        <tissue evidence="1">Testes</tissue>
    </source>
</reference>
<proteinExistence type="predicted"/>
<organism evidence="1 2">
    <name type="scientific">Diploptera punctata</name>
    <name type="common">Pacific beetle cockroach</name>
    <dbReference type="NCBI Taxonomy" id="6984"/>
    <lineage>
        <taxon>Eukaryota</taxon>
        <taxon>Metazoa</taxon>
        <taxon>Ecdysozoa</taxon>
        <taxon>Arthropoda</taxon>
        <taxon>Hexapoda</taxon>
        <taxon>Insecta</taxon>
        <taxon>Pterygota</taxon>
        <taxon>Neoptera</taxon>
        <taxon>Polyneoptera</taxon>
        <taxon>Dictyoptera</taxon>
        <taxon>Blattodea</taxon>
        <taxon>Blaberoidea</taxon>
        <taxon>Blaberidae</taxon>
        <taxon>Diplopterinae</taxon>
        <taxon>Diploptera</taxon>
    </lineage>
</organism>
<feature type="non-terminal residue" evidence="1">
    <location>
        <position position="1"/>
    </location>
</feature>
<keyword evidence="2" id="KW-1185">Reference proteome</keyword>
<evidence type="ECO:0000313" key="1">
    <source>
        <dbReference type="EMBL" id="KAJ9586742.1"/>
    </source>
</evidence>
<comment type="caution">
    <text evidence="1">The sequence shown here is derived from an EMBL/GenBank/DDBJ whole genome shotgun (WGS) entry which is preliminary data.</text>
</comment>
<dbReference type="AlphaFoldDB" id="A0AAD7ZV67"/>
<accession>A0AAD7ZV67</accession>
<evidence type="ECO:0000313" key="2">
    <source>
        <dbReference type="Proteomes" id="UP001233999"/>
    </source>
</evidence>
<protein>
    <submittedName>
        <fullName evidence="1">Uncharacterized protein</fullName>
    </submittedName>
</protein>
<dbReference type="EMBL" id="JASPKZ010006848">
    <property type="protein sequence ID" value="KAJ9586742.1"/>
    <property type="molecule type" value="Genomic_DNA"/>
</dbReference>
<gene>
    <name evidence="1" type="ORF">L9F63_019680</name>
</gene>
<feature type="non-terminal residue" evidence="1">
    <location>
        <position position="397"/>
    </location>
</feature>